<reference evidence="2" key="1">
    <citation type="submission" date="2018-05" db="EMBL/GenBank/DDBJ databases">
        <authorList>
            <person name="Lanie J.A."/>
            <person name="Ng W.-L."/>
            <person name="Kazmierczak K.M."/>
            <person name="Andrzejewski T.M."/>
            <person name="Davidsen T.M."/>
            <person name="Wayne K.J."/>
            <person name="Tettelin H."/>
            <person name="Glass J.I."/>
            <person name="Rusch D."/>
            <person name="Podicherti R."/>
            <person name="Tsui H.-C.T."/>
            <person name="Winkler M.E."/>
        </authorList>
    </citation>
    <scope>NUCLEOTIDE SEQUENCE</scope>
</reference>
<feature type="transmembrane region" description="Helical" evidence="1">
    <location>
        <begin position="12"/>
        <end position="33"/>
    </location>
</feature>
<evidence type="ECO:0000313" key="2">
    <source>
        <dbReference type="EMBL" id="SVE09243.1"/>
    </source>
</evidence>
<accession>A0A383ANR6</accession>
<proteinExistence type="predicted"/>
<dbReference type="EMBL" id="UINC01193561">
    <property type="protein sequence ID" value="SVE09243.1"/>
    <property type="molecule type" value="Genomic_DNA"/>
</dbReference>
<organism evidence="2">
    <name type="scientific">marine metagenome</name>
    <dbReference type="NCBI Taxonomy" id="408172"/>
    <lineage>
        <taxon>unclassified sequences</taxon>
        <taxon>metagenomes</taxon>
        <taxon>ecological metagenomes</taxon>
    </lineage>
</organism>
<evidence type="ECO:0000256" key="1">
    <source>
        <dbReference type="SAM" id="Phobius"/>
    </source>
</evidence>
<keyword evidence="1" id="KW-0472">Membrane</keyword>
<gene>
    <name evidence="2" type="ORF">METZ01_LOCUS462097</name>
</gene>
<keyword evidence="1" id="KW-1133">Transmembrane helix</keyword>
<dbReference type="AlphaFoldDB" id="A0A383ANR6"/>
<sequence>MIETLKQKSAAAILLIALFGGTSIGIILSFTILNTGSKASETNRLGNHFMLATGGTSRLSQWDQKIEGENWEEVQPLTLSEATNLRWEKDPTCVPNVGYYSKRSDTSALPEPYSLIFDKNDKVIGMYMFSEIEQRAPWQKMQARGPFRNPHWGLHIFFTSPSTSCQ</sequence>
<name>A0A383ANR6_9ZZZZ</name>
<protein>
    <submittedName>
        <fullName evidence="2">Uncharacterized protein</fullName>
    </submittedName>
</protein>
<keyword evidence="1" id="KW-0812">Transmembrane</keyword>